<gene>
    <name evidence="2" type="ORF">KP509_25G068100</name>
</gene>
<comment type="caution">
    <text evidence="2">The sequence shown here is derived from an EMBL/GenBank/DDBJ whole genome shotgun (WGS) entry which is preliminary data.</text>
</comment>
<feature type="region of interest" description="Disordered" evidence="1">
    <location>
        <begin position="72"/>
        <end position="108"/>
    </location>
</feature>
<organism evidence="2 3">
    <name type="scientific">Ceratopteris richardii</name>
    <name type="common">Triangle waterfern</name>
    <dbReference type="NCBI Taxonomy" id="49495"/>
    <lineage>
        <taxon>Eukaryota</taxon>
        <taxon>Viridiplantae</taxon>
        <taxon>Streptophyta</taxon>
        <taxon>Embryophyta</taxon>
        <taxon>Tracheophyta</taxon>
        <taxon>Polypodiopsida</taxon>
        <taxon>Polypodiidae</taxon>
        <taxon>Polypodiales</taxon>
        <taxon>Pteridineae</taxon>
        <taxon>Pteridaceae</taxon>
        <taxon>Parkerioideae</taxon>
        <taxon>Ceratopteris</taxon>
    </lineage>
</organism>
<dbReference type="EMBL" id="CM035430">
    <property type="protein sequence ID" value="KAH7298982.1"/>
    <property type="molecule type" value="Genomic_DNA"/>
</dbReference>
<evidence type="ECO:0000256" key="1">
    <source>
        <dbReference type="SAM" id="MobiDB-lite"/>
    </source>
</evidence>
<evidence type="ECO:0000313" key="3">
    <source>
        <dbReference type="Proteomes" id="UP000825935"/>
    </source>
</evidence>
<reference evidence="2" key="1">
    <citation type="submission" date="2021-08" db="EMBL/GenBank/DDBJ databases">
        <title>WGS assembly of Ceratopteris richardii.</title>
        <authorList>
            <person name="Marchant D.B."/>
            <person name="Chen G."/>
            <person name="Jenkins J."/>
            <person name="Shu S."/>
            <person name="Leebens-Mack J."/>
            <person name="Grimwood J."/>
            <person name="Schmutz J."/>
            <person name="Soltis P."/>
            <person name="Soltis D."/>
            <person name="Chen Z.-H."/>
        </authorList>
    </citation>
    <scope>NUCLEOTIDE SEQUENCE</scope>
    <source>
        <strain evidence="2">Whitten #5841</strain>
        <tissue evidence="2">Leaf</tissue>
    </source>
</reference>
<feature type="compositionally biased region" description="Polar residues" evidence="1">
    <location>
        <begin position="82"/>
        <end position="108"/>
    </location>
</feature>
<sequence length="237" mass="25724">MQAREFVDRMCWLAKRLAKGQLLLEEEGGAISASSFSSWKALWLRRVVLPLCLAKIRLLLLSARLQPKYLPQYRRPPHSPASAPQCNQRHSACFSNSKPPSSPDTQYVNRQHSTFYRPSSPTPNVSTASVSASAHFPPVSAPRCSSANCSHHAHVFLTTNSTTSSPVRLLRHSSTKNCVSPFIAGCQSDTPCTSTSILITPRASPPPHSSATITTIFCSSPPRDGSSSLKSLATHST</sequence>
<proteinExistence type="predicted"/>
<protein>
    <submittedName>
        <fullName evidence="2">Uncharacterized protein</fullName>
    </submittedName>
</protein>
<name>A0A8T2RRC9_CERRI</name>
<evidence type="ECO:0000313" key="2">
    <source>
        <dbReference type="EMBL" id="KAH7298982.1"/>
    </source>
</evidence>
<accession>A0A8T2RRC9</accession>
<dbReference type="Proteomes" id="UP000825935">
    <property type="component" value="Chromosome 25"/>
</dbReference>
<keyword evidence="3" id="KW-1185">Reference proteome</keyword>
<dbReference type="AlphaFoldDB" id="A0A8T2RRC9"/>